<dbReference type="SUPFAM" id="SSF52218">
    <property type="entry name" value="Flavoproteins"/>
    <property type="match status" value="1"/>
</dbReference>
<dbReference type="STRING" id="97972.A0A2V1D3Y7"/>
<protein>
    <submittedName>
        <fullName evidence="2">Putative NAD(P)H-dependent FMN reductase LOT6</fullName>
    </submittedName>
</protein>
<dbReference type="Gene3D" id="3.40.50.360">
    <property type="match status" value="1"/>
</dbReference>
<dbReference type="EMBL" id="KZ805653">
    <property type="protein sequence ID" value="PVH92728.1"/>
    <property type="molecule type" value="Genomic_DNA"/>
</dbReference>
<dbReference type="OrthoDB" id="68575at2759"/>
<organism evidence="2 3">
    <name type="scientific">Periconia macrospinosa</name>
    <dbReference type="NCBI Taxonomy" id="97972"/>
    <lineage>
        <taxon>Eukaryota</taxon>
        <taxon>Fungi</taxon>
        <taxon>Dikarya</taxon>
        <taxon>Ascomycota</taxon>
        <taxon>Pezizomycotina</taxon>
        <taxon>Dothideomycetes</taxon>
        <taxon>Pleosporomycetidae</taxon>
        <taxon>Pleosporales</taxon>
        <taxon>Massarineae</taxon>
        <taxon>Periconiaceae</taxon>
        <taxon>Periconia</taxon>
    </lineage>
</organism>
<dbReference type="GO" id="GO:0005829">
    <property type="term" value="C:cytosol"/>
    <property type="evidence" value="ECO:0007669"/>
    <property type="project" value="TreeGrafter"/>
</dbReference>
<accession>A0A2V1D3Y7</accession>
<dbReference type="GO" id="GO:0016491">
    <property type="term" value="F:oxidoreductase activity"/>
    <property type="evidence" value="ECO:0007669"/>
    <property type="project" value="InterPro"/>
</dbReference>
<dbReference type="AlphaFoldDB" id="A0A2V1D3Y7"/>
<proteinExistence type="predicted"/>
<gene>
    <name evidence="2" type="ORF">DM02DRAFT_619755</name>
</gene>
<evidence type="ECO:0000259" key="1">
    <source>
        <dbReference type="Pfam" id="PF03358"/>
    </source>
</evidence>
<dbReference type="InterPro" id="IPR050712">
    <property type="entry name" value="NAD(P)H-dep_reductase"/>
</dbReference>
<reference evidence="2 3" key="1">
    <citation type="journal article" date="2018" name="Sci. Rep.">
        <title>Comparative genomics provides insights into the lifestyle and reveals functional heterogeneity of dark septate endophytic fungi.</title>
        <authorList>
            <person name="Knapp D.G."/>
            <person name="Nemeth J.B."/>
            <person name="Barry K."/>
            <person name="Hainaut M."/>
            <person name="Henrissat B."/>
            <person name="Johnson J."/>
            <person name="Kuo A."/>
            <person name="Lim J.H.P."/>
            <person name="Lipzen A."/>
            <person name="Nolan M."/>
            <person name="Ohm R.A."/>
            <person name="Tamas L."/>
            <person name="Grigoriev I.V."/>
            <person name="Spatafora J.W."/>
            <person name="Nagy L.G."/>
            <person name="Kovacs G.M."/>
        </authorList>
    </citation>
    <scope>NUCLEOTIDE SEQUENCE [LARGE SCALE GENOMIC DNA]</scope>
    <source>
        <strain evidence="2 3">DSE2036</strain>
    </source>
</reference>
<dbReference type="Proteomes" id="UP000244855">
    <property type="component" value="Unassembled WGS sequence"/>
</dbReference>
<dbReference type="InterPro" id="IPR029039">
    <property type="entry name" value="Flavoprotein-like_sf"/>
</dbReference>
<dbReference type="Pfam" id="PF03358">
    <property type="entry name" value="FMN_red"/>
    <property type="match status" value="1"/>
</dbReference>
<dbReference type="GO" id="GO:0010181">
    <property type="term" value="F:FMN binding"/>
    <property type="evidence" value="ECO:0007669"/>
    <property type="project" value="TreeGrafter"/>
</dbReference>
<dbReference type="PANTHER" id="PTHR30543">
    <property type="entry name" value="CHROMATE REDUCTASE"/>
    <property type="match status" value="1"/>
</dbReference>
<dbReference type="PANTHER" id="PTHR30543:SF21">
    <property type="entry name" value="NAD(P)H-DEPENDENT FMN REDUCTASE LOT6"/>
    <property type="match status" value="1"/>
</dbReference>
<sequence>MAKIAVVNGSVRTPQVGSSIASWVQDILKEQASSELEFEPLAITDFHLPVYDEPIMPATVSDANPLQKEHSKKWSAAIASFQGYVFVIPEYNGTLAGGTKNAVDYLYHEWPGKPIAIVSYGIQGGSRANEHLAWSLENVMKLKVAATRILLPFAPADIGAAVSGGLGEESKKAWLEAGKKDEILKALGEIKDVLAQPKE</sequence>
<evidence type="ECO:0000313" key="3">
    <source>
        <dbReference type="Proteomes" id="UP000244855"/>
    </source>
</evidence>
<dbReference type="InterPro" id="IPR005025">
    <property type="entry name" value="FMN_Rdtase-like_dom"/>
</dbReference>
<name>A0A2V1D3Y7_9PLEO</name>
<feature type="domain" description="NADPH-dependent FMN reductase-like" evidence="1">
    <location>
        <begin position="3"/>
        <end position="143"/>
    </location>
</feature>
<keyword evidence="3" id="KW-1185">Reference proteome</keyword>
<evidence type="ECO:0000313" key="2">
    <source>
        <dbReference type="EMBL" id="PVH92728.1"/>
    </source>
</evidence>